<proteinExistence type="predicted"/>
<dbReference type="EMBL" id="LN890655">
    <property type="protein sequence ID" value="CUS05070.2"/>
    <property type="molecule type" value="Genomic_DNA"/>
</dbReference>
<dbReference type="RefSeq" id="WP_095044327.1">
    <property type="nucleotide sequence ID" value="NZ_LN890655.1"/>
</dbReference>
<keyword evidence="2" id="KW-1185">Reference proteome</keyword>
<dbReference type="Proteomes" id="UP000215027">
    <property type="component" value="Chromosome I"/>
</dbReference>
<reference evidence="1" key="1">
    <citation type="submission" date="2016-01" db="EMBL/GenBank/DDBJ databases">
        <authorList>
            <person name="Mcilroy J.S."/>
            <person name="Karst M S."/>
            <person name="Albertsen M."/>
        </authorList>
    </citation>
    <scope>NUCLEOTIDE SEQUENCE</scope>
    <source>
        <strain evidence="1">Cfx-K</strain>
    </source>
</reference>
<evidence type="ECO:0000313" key="1">
    <source>
        <dbReference type="EMBL" id="CUS05070.2"/>
    </source>
</evidence>
<dbReference type="NCBIfam" id="NF040560">
    <property type="entry name" value="CAS_Csx15"/>
    <property type="match status" value="1"/>
</dbReference>
<dbReference type="CDD" id="cd09766">
    <property type="entry name" value="Csx15_I-U"/>
    <property type="match status" value="1"/>
</dbReference>
<dbReference type="OrthoDB" id="597445at2"/>
<gene>
    <name evidence="1" type="ORF">CFX0092_A3192</name>
</gene>
<protein>
    <submittedName>
        <fullName evidence="1">Uncharacterized protein</fullName>
    </submittedName>
</protein>
<name>A0A160T832_9CHLR</name>
<sequence>MVLLNFSHPLTDPQRVKLTAMLDVPIDDVHNHPAHFDVARSFADQAAALVDAVGLTPEQWQTEAIVVNPPSLAVIAVTVLAELHGRMGYFPAVVRIRPIAGSTPPVYEVAEIINLQAVRDAGRERRIS</sequence>
<evidence type="ECO:0000313" key="2">
    <source>
        <dbReference type="Proteomes" id="UP000215027"/>
    </source>
</evidence>
<accession>A0A160T832</accession>
<dbReference type="KEGG" id="pbf:CFX0092_A3192"/>
<dbReference type="AlphaFoldDB" id="A0A160T832"/>
<organism evidence="1 2">
    <name type="scientific">Candidatus Promineifilum breve</name>
    <dbReference type="NCBI Taxonomy" id="1806508"/>
    <lineage>
        <taxon>Bacteria</taxon>
        <taxon>Bacillati</taxon>
        <taxon>Chloroflexota</taxon>
        <taxon>Ardenticatenia</taxon>
        <taxon>Candidatus Promineifilales</taxon>
        <taxon>Candidatus Promineifilaceae</taxon>
        <taxon>Candidatus Promineifilum</taxon>
    </lineage>
</organism>